<comment type="caution">
    <text evidence="1">The sequence shown here is derived from an EMBL/GenBank/DDBJ whole genome shotgun (WGS) entry which is preliminary data.</text>
</comment>
<accession>A0ACC1MFY5</accession>
<evidence type="ECO:0000313" key="1">
    <source>
        <dbReference type="EMBL" id="KAJ2965915.1"/>
    </source>
</evidence>
<keyword evidence="2" id="KW-1185">Reference proteome</keyword>
<organism evidence="1 2">
    <name type="scientific">Xylaria curta</name>
    <dbReference type="NCBI Taxonomy" id="42375"/>
    <lineage>
        <taxon>Eukaryota</taxon>
        <taxon>Fungi</taxon>
        <taxon>Dikarya</taxon>
        <taxon>Ascomycota</taxon>
        <taxon>Pezizomycotina</taxon>
        <taxon>Sordariomycetes</taxon>
        <taxon>Xylariomycetidae</taxon>
        <taxon>Xylariales</taxon>
        <taxon>Xylariaceae</taxon>
        <taxon>Xylaria</taxon>
    </lineage>
</organism>
<gene>
    <name evidence="1" type="ORF">NUW58_g10794</name>
</gene>
<sequence>MTVLRLGAAGPLSAATKRITSSSVSRPIAVTSLANRAAASSSRMASTFYSGEPEGPIVKTEIPGPKSREYAAKLDKVFDTRSLNMLTDYTKSTGNYIVDPDGNTILDVLLPYPSAITTQL</sequence>
<protein>
    <submittedName>
        <fullName evidence="1">Uncharacterized protein</fullName>
    </submittedName>
</protein>
<dbReference type="Proteomes" id="UP001143856">
    <property type="component" value="Unassembled WGS sequence"/>
</dbReference>
<evidence type="ECO:0000313" key="2">
    <source>
        <dbReference type="Proteomes" id="UP001143856"/>
    </source>
</evidence>
<proteinExistence type="predicted"/>
<reference evidence="1" key="1">
    <citation type="submission" date="2022-10" db="EMBL/GenBank/DDBJ databases">
        <title>Genome Sequence of Xylaria curta.</title>
        <authorList>
            <person name="Buettner E."/>
        </authorList>
    </citation>
    <scope>NUCLEOTIDE SEQUENCE</scope>
    <source>
        <strain evidence="1">Babe10</strain>
    </source>
</reference>
<dbReference type="EMBL" id="JAPDGR010005373">
    <property type="protein sequence ID" value="KAJ2965915.1"/>
    <property type="molecule type" value="Genomic_DNA"/>
</dbReference>
<name>A0ACC1MFY5_9PEZI</name>